<dbReference type="STRING" id="150121.SAMN06296010_1605"/>
<dbReference type="AlphaFoldDB" id="A0A1X7JMU8"/>
<dbReference type="OrthoDB" id="5114478at2"/>
<sequence>MPSRVQLRFYPARRLLVREHPVAVLSTIADVFVSRGFHPPKAIDESTIELEIGSAAREFWLGDSILADAARFVLPARARALVVHGFAVAQVNPSESAGSDHPETWLTVSAVSGLETHDDVVDAVAQCIAHFASNGLLVDAGEPISALELPADSPCNPKGFRVWRRSRRRG</sequence>
<proteinExistence type="predicted"/>
<name>A0A1X7JMU8_9MICO</name>
<organism evidence="1 2">
    <name type="scientific">Agreia pratensis</name>
    <dbReference type="NCBI Taxonomy" id="150121"/>
    <lineage>
        <taxon>Bacteria</taxon>
        <taxon>Bacillati</taxon>
        <taxon>Actinomycetota</taxon>
        <taxon>Actinomycetes</taxon>
        <taxon>Micrococcales</taxon>
        <taxon>Microbacteriaceae</taxon>
        <taxon>Agreia</taxon>
    </lineage>
</organism>
<dbReference type="Proteomes" id="UP000193244">
    <property type="component" value="Unassembled WGS sequence"/>
</dbReference>
<evidence type="ECO:0000313" key="2">
    <source>
        <dbReference type="Proteomes" id="UP000193244"/>
    </source>
</evidence>
<reference evidence="2" key="1">
    <citation type="submission" date="2017-04" db="EMBL/GenBank/DDBJ databases">
        <authorList>
            <person name="Varghese N."/>
            <person name="Submissions S."/>
        </authorList>
    </citation>
    <scope>NUCLEOTIDE SEQUENCE [LARGE SCALE GENOMIC DNA]</scope>
    <source>
        <strain evidence="2">VKM Ac-2510</strain>
    </source>
</reference>
<protein>
    <submittedName>
        <fullName evidence="1">Uncharacterized protein</fullName>
    </submittedName>
</protein>
<dbReference type="EMBL" id="FXAY01000002">
    <property type="protein sequence ID" value="SMG29540.1"/>
    <property type="molecule type" value="Genomic_DNA"/>
</dbReference>
<evidence type="ECO:0000313" key="1">
    <source>
        <dbReference type="EMBL" id="SMG29540.1"/>
    </source>
</evidence>
<keyword evidence="2" id="KW-1185">Reference proteome</keyword>
<dbReference type="RefSeq" id="WP_139824811.1">
    <property type="nucleotide sequence ID" value="NZ_FXAY01000002.1"/>
</dbReference>
<gene>
    <name evidence="1" type="ORF">SAMN06296010_1605</name>
</gene>
<accession>A0A1X7JMU8</accession>